<dbReference type="AlphaFoldDB" id="A0A8S1K7T0"/>
<protein>
    <submittedName>
        <fullName evidence="2">Uncharacterized protein</fullName>
    </submittedName>
</protein>
<feature type="compositionally biased region" description="Basic and acidic residues" evidence="1">
    <location>
        <begin position="173"/>
        <end position="189"/>
    </location>
</feature>
<dbReference type="EMBL" id="CAJJDN010000003">
    <property type="protein sequence ID" value="CAD8048338.1"/>
    <property type="molecule type" value="Genomic_DNA"/>
</dbReference>
<reference evidence="2" key="1">
    <citation type="submission" date="2021-01" db="EMBL/GenBank/DDBJ databases">
        <authorList>
            <consortium name="Genoscope - CEA"/>
            <person name="William W."/>
        </authorList>
    </citation>
    <scope>NUCLEOTIDE SEQUENCE</scope>
</reference>
<dbReference type="OrthoDB" id="311199at2759"/>
<evidence type="ECO:0000313" key="3">
    <source>
        <dbReference type="Proteomes" id="UP000692954"/>
    </source>
</evidence>
<comment type="caution">
    <text evidence="2">The sequence shown here is derived from an EMBL/GenBank/DDBJ whole genome shotgun (WGS) entry which is preliminary data.</text>
</comment>
<sequence length="288" mass="34710">MTESDFSQFLFEQHDPKKFYKYEEIKNHKGFRLPNEKESTIYLQDDDGGWCDLNGCYYNSEGQPSGWIVLSKDGKKYMKFNMNTCLIQENQNIYYSNNSYDAAISEQYLKQYRKNQEQQQQQQKNQKEFRKQQNRNQDPNKKQQNKNDEQQVLDCEKVKSVKEKAKGQAQIYNEEKINQKDNPKKDQTDKQQNQRNMKKNNKKNKQKKDENQNNSELNKYYILNINENALSKDQFIKYLIEEYKIKEKDILEYNEENIKLAQEKDAITLYRINQKEQVNKVQKFIVST</sequence>
<feature type="compositionally biased region" description="Basic residues" evidence="1">
    <location>
        <begin position="196"/>
        <end position="206"/>
    </location>
</feature>
<proteinExistence type="predicted"/>
<feature type="compositionally biased region" description="Basic and acidic residues" evidence="1">
    <location>
        <begin position="138"/>
        <end position="166"/>
    </location>
</feature>
<evidence type="ECO:0000313" key="2">
    <source>
        <dbReference type="EMBL" id="CAD8048338.1"/>
    </source>
</evidence>
<evidence type="ECO:0000256" key="1">
    <source>
        <dbReference type="SAM" id="MobiDB-lite"/>
    </source>
</evidence>
<keyword evidence="3" id="KW-1185">Reference proteome</keyword>
<gene>
    <name evidence="2" type="ORF">PSON_ATCC_30995.1.T0030171</name>
</gene>
<name>A0A8S1K7T0_9CILI</name>
<organism evidence="2 3">
    <name type="scientific">Paramecium sonneborni</name>
    <dbReference type="NCBI Taxonomy" id="65129"/>
    <lineage>
        <taxon>Eukaryota</taxon>
        <taxon>Sar</taxon>
        <taxon>Alveolata</taxon>
        <taxon>Ciliophora</taxon>
        <taxon>Intramacronucleata</taxon>
        <taxon>Oligohymenophorea</taxon>
        <taxon>Peniculida</taxon>
        <taxon>Parameciidae</taxon>
        <taxon>Paramecium</taxon>
    </lineage>
</organism>
<accession>A0A8S1K7T0</accession>
<feature type="region of interest" description="Disordered" evidence="1">
    <location>
        <begin position="113"/>
        <end position="213"/>
    </location>
</feature>
<dbReference type="Proteomes" id="UP000692954">
    <property type="component" value="Unassembled WGS sequence"/>
</dbReference>